<dbReference type="GO" id="GO:0003714">
    <property type="term" value="F:transcription corepressor activity"/>
    <property type="evidence" value="ECO:0007669"/>
    <property type="project" value="InterPro"/>
</dbReference>
<evidence type="ECO:0000256" key="3">
    <source>
        <dbReference type="ARBA" id="ARBA00022692"/>
    </source>
</evidence>
<keyword evidence="4 6" id="KW-1133">Transmembrane helix</keyword>
<keyword evidence="5 6" id="KW-0472">Membrane</keyword>
<evidence type="ECO:0000256" key="4">
    <source>
        <dbReference type="ARBA" id="ARBA00022989"/>
    </source>
</evidence>
<keyword evidence="3 6" id="KW-0812">Transmembrane</keyword>
<feature type="transmembrane region" description="Helical" evidence="7">
    <location>
        <begin position="195"/>
        <end position="218"/>
    </location>
</feature>
<dbReference type="GO" id="GO:0005783">
    <property type="term" value="C:endoplasmic reticulum"/>
    <property type="evidence" value="ECO:0007669"/>
    <property type="project" value="TreeGrafter"/>
</dbReference>
<evidence type="ECO:0000313" key="10">
    <source>
        <dbReference type="Proteomes" id="UP000716291"/>
    </source>
</evidence>
<dbReference type="GO" id="GO:0000122">
    <property type="term" value="P:negative regulation of transcription by RNA polymerase II"/>
    <property type="evidence" value="ECO:0007669"/>
    <property type="project" value="InterPro"/>
</dbReference>
<feature type="transmembrane region" description="Helical" evidence="7">
    <location>
        <begin position="256"/>
        <end position="278"/>
    </location>
</feature>
<evidence type="ECO:0000259" key="8">
    <source>
        <dbReference type="PROSITE" id="PS51751"/>
    </source>
</evidence>
<organism evidence="9 10">
    <name type="scientific">Rhizopus oryzae</name>
    <name type="common">Mucormycosis agent</name>
    <name type="synonym">Rhizopus arrhizus var. delemar</name>
    <dbReference type="NCBI Taxonomy" id="64495"/>
    <lineage>
        <taxon>Eukaryota</taxon>
        <taxon>Fungi</taxon>
        <taxon>Fungi incertae sedis</taxon>
        <taxon>Mucoromycota</taxon>
        <taxon>Mucoromycotina</taxon>
        <taxon>Mucoromycetes</taxon>
        <taxon>Mucorales</taxon>
        <taxon>Mucorineae</taxon>
        <taxon>Rhizopodaceae</taxon>
        <taxon>Rhizopus</taxon>
    </lineage>
</organism>
<dbReference type="Proteomes" id="UP000716291">
    <property type="component" value="Unassembled WGS sequence"/>
</dbReference>
<feature type="transmembrane region" description="Helical" evidence="7">
    <location>
        <begin position="230"/>
        <end position="250"/>
    </location>
</feature>
<evidence type="ECO:0000256" key="6">
    <source>
        <dbReference type="PROSITE-ProRule" id="PRU01087"/>
    </source>
</evidence>
<dbReference type="CDD" id="cd23158">
    <property type="entry name" value="Prefoldin_UXT"/>
    <property type="match status" value="1"/>
</dbReference>
<dbReference type="InterPro" id="IPR009053">
    <property type="entry name" value="Prefoldin"/>
</dbReference>
<dbReference type="OrthoDB" id="433124at2759"/>
<dbReference type="InterPro" id="IPR004127">
    <property type="entry name" value="Prefoldin_subunit_alpha"/>
</dbReference>
<dbReference type="EMBL" id="JAANQT010000091">
    <property type="protein sequence ID" value="KAG1314711.1"/>
    <property type="molecule type" value="Genomic_DNA"/>
</dbReference>
<gene>
    <name evidence="9" type="ORF">G6F64_001238</name>
</gene>
<dbReference type="GO" id="GO:0016020">
    <property type="term" value="C:membrane"/>
    <property type="evidence" value="ECO:0007669"/>
    <property type="project" value="UniProtKB-SubCell"/>
</dbReference>
<evidence type="ECO:0000256" key="5">
    <source>
        <dbReference type="ARBA" id="ARBA00023136"/>
    </source>
</evidence>
<feature type="domain" description="EXPERA" evidence="8">
    <location>
        <begin position="137"/>
        <end position="277"/>
    </location>
</feature>
<dbReference type="InterPro" id="IPR003994">
    <property type="entry name" value="UXT"/>
</dbReference>
<feature type="transmembrane region" description="Helical" evidence="7">
    <location>
        <begin position="139"/>
        <end position="161"/>
    </location>
</feature>
<keyword evidence="10" id="KW-1185">Reference proteome</keyword>
<protein>
    <recommendedName>
        <fullName evidence="8">EXPERA domain-containing protein</fullName>
    </recommendedName>
</protein>
<comment type="subcellular location">
    <subcellularLocation>
        <location evidence="1">Membrane</location>
        <topology evidence="1">Multi-pass membrane protein</topology>
    </subcellularLocation>
</comment>
<comment type="caution">
    <text evidence="9">The sequence shown here is derived from an EMBL/GenBank/DDBJ whole genome shotgun (WGS) entry which is preliminary data.</text>
</comment>
<proteinExistence type="inferred from homology"/>
<dbReference type="PANTHER" id="PTHR31204:SF1">
    <property type="entry name" value="SIGMA INTRACELLULAR RECEPTOR 2"/>
    <property type="match status" value="1"/>
</dbReference>
<evidence type="ECO:0000256" key="1">
    <source>
        <dbReference type="ARBA" id="ARBA00004141"/>
    </source>
</evidence>
<dbReference type="PANTHER" id="PTHR31204">
    <property type="entry name" value="SIGMA INTRACELLULAR RECEPTOR 2"/>
    <property type="match status" value="1"/>
</dbReference>
<dbReference type="PROSITE" id="PS51751">
    <property type="entry name" value="EXPERA"/>
    <property type="match status" value="1"/>
</dbReference>
<dbReference type="InterPro" id="IPR051987">
    <property type="entry name" value="Sigma-2_receptor-like"/>
</dbReference>
<evidence type="ECO:0000256" key="7">
    <source>
        <dbReference type="SAM" id="Phobius"/>
    </source>
</evidence>
<comment type="similarity">
    <text evidence="2">Belongs to the UXT family.</text>
</comment>
<dbReference type="PRINTS" id="PR01502">
    <property type="entry name" value="UXTPROTEIN"/>
</dbReference>
<accession>A0A9P6XIG6</accession>
<dbReference type="InterPro" id="IPR033118">
    <property type="entry name" value="EXPERA"/>
</dbReference>
<dbReference type="Pfam" id="PF02996">
    <property type="entry name" value="Prefoldin"/>
    <property type="match status" value="1"/>
</dbReference>
<dbReference type="Pfam" id="PF05241">
    <property type="entry name" value="EBP"/>
    <property type="match status" value="1"/>
</dbReference>
<dbReference type="SUPFAM" id="SSF46579">
    <property type="entry name" value="Prefoldin"/>
    <property type="match status" value="1"/>
</dbReference>
<dbReference type="Gene3D" id="1.10.287.370">
    <property type="match status" value="1"/>
</dbReference>
<reference evidence="9" key="1">
    <citation type="journal article" date="2020" name="Microb. Genom.">
        <title>Genetic diversity of clinical and environmental Mucorales isolates obtained from an investigation of mucormycosis cases among solid organ transplant recipients.</title>
        <authorList>
            <person name="Nguyen M.H."/>
            <person name="Kaul D."/>
            <person name="Muto C."/>
            <person name="Cheng S.J."/>
            <person name="Richter R.A."/>
            <person name="Bruno V.M."/>
            <person name="Liu G."/>
            <person name="Beyhan S."/>
            <person name="Sundermann A.J."/>
            <person name="Mounaud S."/>
            <person name="Pasculle A.W."/>
            <person name="Nierman W.C."/>
            <person name="Driscoll E."/>
            <person name="Cumbie R."/>
            <person name="Clancy C.J."/>
            <person name="Dupont C.L."/>
        </authorList>
    </citation>
    <scope>NUCLEOTIDE SEQUENCE</scope>
    <source>
        <strain evidence="9">GL11</strain>
    </source>
</reference>
<sequence length="288" mass="33882">MSDKEKQDLNELIRKYDDFITLKLKPSLKKEIDQRDSIFNTMAEYQKLNSQIELIQTNEMKELKTMTDLGSHFYAQAHIQDTTFIYVNVGFGFHVQFTLNEAKDFIKKKEEHLQKQADKHSGEADKIRAHIKMLRTVDWILYCYFLSHIPITLLLDLQAIYPPNWVPQPLLDITTRYIDILNDPLMNPIKNVHMYWFKSFVFCEAFLQLPFFFVAAYGVYHKKLWIRLPLVVYGTHVATTVIPCLAEIAWGSKLNYFQTFGLLSLYLPYFLIPLLAIIDSVITLHQLY</sequence>
<evidence type="ECO:0000313" key="9">
    <source>
        <dbReference type="EMBL" id="KAG1314711.1"/>
    </source>
</evidence>
<name>A0A9P6XIG6_RHIOR</name>
<dbReference type="AlphaFoldDB" id="A0A9P6XIG6"/>
<evidence type="ECO:0000256" key="2">
    <source>
        <dbReference type="ARBA" id="ARBA00007666"/>
    </source>
</evidence>